<dbReference type="SUPFAM" id="SSF54909">
    <property type="entry name" value="Dimeric alpha+beta barrel"/>
    <property type="match status" value="1"/>
</dbReference>
<dbReference type="FunFam" id="3.40.605.10:FF:000011">
    <property type="entry name" value="ALD5p Mitochondrial aldehyde dehydrogenase"/>
    <property type="match status" value="1"/>
</dbReference>
<evidence type="ECO:0000256" key="3">
    <source>
        <dbReference type="ARBA" id="ARBA00022801"/>
    </source>
</evidence>
<dbReference type="InterPro" id="IPR011650">
    <property type="entry name" value="Peptidase_M20_dimer"/>
</dbReference>
<dbReference type="GO" id="GO:0016813">
    <property type="term" value="F:hydrolase activity, acting on carbon-nitrogen (but not peptide) bonds, in linear amidines"/>
    <property type="evidence" value="ECO:0007669"/>
    <property type="project" value="InterPro"/>
</dbReference>
<dbReference type="PROSITE" id="PS00070">
    <property type="entry name" value="ALDEHYDE_DEHYDR_CYS"/>
    <property type="match status" value="1"/>
</dbReference>
<dbReference type="GO" id="GO:0004030">
    <property type="term" value="F:aldehyde dehydrogenase [NAD(P)+] activity"/>
    <property type="evidence" value="ECO:0007669"/>
    <property type="project" value="UniProtKB-ARBA"/>
</dbReference>
<organism evidence="9 10">
    <name type="scientific">Pleodorina starrii</name>
    <dbReference type="NCBI Taxonomy" id="330485"/>
    <lineage>
        <taxon>Eukaryota</taxon>
        <taxon>Viridiplantae</taxon>
        <taxon>Chlorophyta</taxon>
        <taxon>core chlorophytes</taxon>
        <taxon>Chlorophyceae</taxon>
        <taxon>CS clade</taxon>
        <taxon>Chlamydomonadales</taxon>
        <taxon>Volvocaceae</taxon>
        <taxon>Pleodorina</taxon>
    </lineage>
</organism>
<dbReference type="PROSITE" id="PS00687">
    <property type="entry name" value="ALDEHYDE_DEHYDR_GLU"/>
    <property type="match status" value="1"/>
</dbReference>
<dbReference type="Gene3D" id="3.30.70.360">
    <property type="match status" value="1"/>
</dbReference>
<dbReference type="InterPro" id="IPR007138">
    <property type="entry name" value="ABM_dom"/>
</dbReference>
<dbReference type="AlphaFoldDB" id="A0A9W6C2H1"/>
<evidence type="ECO:0000313" key="9">
    <source>
        <dbReference type="EMBL" id="GLC62769.1"/>
    </source>
</evidence>
<evidence type="ECO:0000256" key="5">
    <source>
        <dbReference type="ARBA" id="ARBA00023027"/>
    </source>
</evidence>
<dbReference type="InterPro" id="IPR015590">
    <property type="entry name" value="Aldehyde_DH_dom"/>
</dbReference>
<keyword evidence="5" id="KW-0520">NAD</keyword>
<dbReference type="InterPro" id="IPR029510">
    <property type="entry name" value="Ald_DH_CS_GLU"/>
</dbReference>
<dbReference type="Pfam" id="PF01546">
    <property type="entry name" value="Peptidase_M20"/>
    <property type="match status" value="1"/>
</dbReference>
<dbReference type="InterPro" id="IPR016162">
    <property type="entry name" value="Ald_DH_N"/>
</dbReference>
<dbReference type="SUPFAM" id="SSF53720">
    <property type="entry name" value="ALDH-like"/>
    <property type="match status" value="1"/>
</dbReference>
<dbReference type="CDD" id="cd03884">
    <property type="entry name" value="M20_bAS"/>
    <property type="match status" value="1"/>
</dbReference>
<dbReference type="Proteomes" id="UP001165080">
    <property type="component" value="Unassembled WGS sequence"/>
</dbReference>
<dbReference type="NCBIfam" id="TIGR01879">
    <property type="entry name" value="hydantase"/>
    <property type="match status" value="1"/>
</dbReference>
<gene>
    <name evidence="9" type="primary">PLESTB003914</name>
    <name evidence="9" type="ORF">PLESTB_001936900</name>
</gene>
<reference evidence="9 10" key="1">
    <citation type="journal article" date="2023" name="Commun. Biol.">
        <title>Reorganization of the ancestral sex-determining regions during the evolution of trioecy in Pleodorina starrii.</title>
        <authorList>
            <person name="Takahashi K."/>
            <person name="Suzuki S."/>
            <person name="Kawai-Toyooka H."/>
            <person name="Yamamoto K."/>
            <person name="Hamaji T."/>
            <person name="Ootsuki R."/>
            <person name="Yamaguchi H."/>
            <person name="Kawachi M."/>
            <person name="Higashiyama T."/>
            <person name="Nozaki H."/>
        </authorList>
    </citation>
    <scope>NUCLEOTIDE SEQUENCE [LARGE SCALE GENOMIC DNA]</scope>
    <source>
        <strain evidence="9 10">NIES-4479</strain>
    </source>
</reference>
<dbReference type="InterPro" id="IPR016163">
    <property type="entry name" value="Ald_DH_C"/>
</dbReference>
<dbReference type="SUPFAM" id="SSF53187">
    <property type="entry name" value="Zn-dependent exopeptidases"/>
    <property type="match status" value="1"/>
</dbReference>
<dbReference type="GO" id="GO:0006144">
    <property type="term" value="P:purine nucleobase metabolic process"/>
    <property type="evidence" value="ECO:0007669"/>
    <property type="project" value="UniProtKB-KW"/>
</dbReference>
<dbReference type="Pfam" id="PF00171">
    <property type="entry name" value="Aldedh"/>
    <property type="match status" value="1"/>
</dbReference>
<evidence type="ECO:0000256" key="2">
    <source>
        <dbReference type="ARBA" id="ARBA00022631"/>
    </source>
</evidence>
<keyword evidence="10" id="KW-1185">Reference proteome</keyword>
<name>A0A9W6C2H1_9CHLO</name>
<keyword evidence="3" id="KW-0378">Hydrolase</keyword>
<proteinExistence type="inferred from homology"/>
<dbReference type="PANTHER" id="PTHR11699">
    <property type="entry name" value="ALDEHYDE DEHYDROGENASE-RELATED"/>
    <property type="match status" value="1"/>
</dbReference>
<evidence type="ECO:0000313" key="10">
    <source>
        <dbReference type="Proteomes" id="UP001165080"/>
    </source>
</evidence>
<dbReference type="InterPro" id="IPR016160">
    <property type="entry name" value="Ald_DH_CS_CYS"/>
</dbReference>
<dbReference type="Pfam" id="PF07687">
    <property type="entry name" value="M20_dimer"/>
    <property type="match status" value="1"/>
</dbReference>
<comment type="similarity">
    <text evidence="1 7">Belongs to the aldehyde dehydrogenase family.</text>
</comment>
<comment type="caution">
    <text evidence="9">The sequence shown here is derived from an EMBL/GenBank/DDBJ whole genome shotgun (WGS) entry which is preliminary data.</text>
</comment>
<dbReference type="InterPro" id="IPR011008">
    <property type="entry name" value="Dimeric_a/b-barrel"/>
</dbReference>
<dbReference type="InterPro" id="IPR036264">
    <property type="entry name" value="Bact_exopeptidase_dim_dom"/>
</dbReference>
<evidence type="ECO:0000256" key="7">
    <source>
        <dbReference type="RuleBase" id="RU003345"/>
    </source>
</evidence>
<dbReference type="FunFam" id="3.40.309.10:FF:000012">
    <property type="entry name" value="Betaine aldehyde dehydrogenase"/>
    <property type="match status" value="1"/>
</dbReference>
<keyword evidence="2" id="KW-0659">Purine metabolism</keyword>
<dbReference type="InterPro" id="IPR010158">
    <property type="entry name" value="Amidase_Cbmase"/>
</dbReference>
<dbReference type="InterPro" id="IPR002933">
    <property type="entry name" value="Peptidase_M20"/>
</dbReference>
<keyword evidence="4 7" id="KW-0560">Oxidoreductase</keyword>
<dbReference type="InterPro" id="IPR016161">
    <property type="entry name" value="Ald_DH/histidinol_DH"/>
</dbReference>
<feature type="domain" description="ABM" evidence="8">
    <location>
        <begin position="2"/>
        <end position="91"/>
    </location>
</feature>
<evidence type="ECO:0000259" key="8">
    <source>
        <dbReference type="PROSITE" id="PS51725"/>
    </source>
</evidence>
<dbReference type="Gene3D" id="3.40.630.10">
    <property type="entry name" value="Zn peptidases"/>
    <property type="match status" value="1"/>
</dbReference>
<dbReference type="Gene3D" id="3.40.605.10">
    <property type="entry name" value="Aldehyde Dehydrogenase, Chain A, domain 1"/>
    <property type="match status" value="1"/>
</dbReference>
<sequence>MQTISAIIRVRPGYEDTLAHALAEVARHVDANEPDTLGFFVSRSDSDPCVMTTYERFRDKDAMDRHNTSAACARFFEIVKPILDGDVVLVTATELSARAEDTLALLGADATAFLARAGKLHINGAWVDATSGKTFAVTDPSTGEVFTHVAEGGSADIDLAVAAARAAFDHGPWSKLSPMERSKLVWRLGDLIEKHADEFAQLEALDNGKPVTDARMGDVTFSYELFRYMAGWSTKIHGETIPLTSGAPVHAYTLREPVGVCGQIVPWNFSFMMMCWKVAPALAAGCTIVLKPAEQTPLTALRLAELVVEAGFPPGVFNVVNGLGETAGAALAAHPRVDKIAFTGSTEVGKLILDAAKGNLKKVSLELGGKSPMIVYDDADIEAAIPALAYGCFYNMGQTCTAGTRLYVHEKVADRVLAGVAEFARGMKIGKGLDPATQIGPLVSEEQFARVTAYVEAGQREGAKLYSGGQRHGTSGYFLEPTILSETTADMSVVREEIFGPVLVARTFGDDEAESIVDEANASIYGLAASVFTRDVGRAHRVAKRLKAGTIGVNTHHVIDPALPFGGFRQSGWGREQGYEAILLYTEVKSIGATAGGGICRLTLGPEDAQVRHWLTRAAEDLGGRVDRDRIGNIFAHFPGTEPELPPIGFGSHLDTQPTGGRFDGILGVLAGLAAIRALHEAGIRTRHPLCLVNWTNEEGARFAPTMLGSGTHAGIYQLEAMRAVSDRDGITLGTALDAIGAAGLLVPGATRLGAWLELHIEQGPVLERKGLRAAAVRGVQGLRWYELEITGRAAHAGTTPVEDRKDAFLAAARLALALDEAARDEGGLATFGEIDIRQPSRNVVPGALRMSIDLRHVEVAGLDRLEARMAALVQDIATSGVTAELKAVFGNQPVNFDPLAIRAVEAAMADHGLPAFTMVSGAGHDAVNLAPLMPTAMIFVPSKDGLSHNPAEYTPDADCVLGAGLLLGAIRHLDRLL</sequence>
<dbReference type="SUPFAM" id="SSF55031">
    <property type="entry name" value="Bacterial exopeptidase dimerisation domain"/>
    <property type="match status" value="1"/>
</dbReference>
<evidence type="ECO:0000256" key="6">
    <source>
        <dbReference type="PROSITE-ProRule" id="PRU10007"/>
    </source>
</evidence>
<dbReference type="Gene3D" id="3.40.309.10">
    <property type="entry name" value="Aldehyde Dehydrogenase, Chain A, domain 2"/>
    <property type="match status" value="1"/>
</dbReference>
<evidence type="ECO:0000256" key="4">
    <source>
        <dbReference type="ARBA" id="ARBA00023002"/>
    </source>
</evidence>
<dbReference type="Pfam" id="PF03992">
    <property type="entry name" value="ABM"/>
    <property type="match status" value="1"/>
</dbReference>
<feature type="active site" evidence="6">
    <location>
        <position position="366"/>
    </location>
</feature>
<dbReference type="PROSITE" id="PS51725">
    <property type="entry name" value="ABM"/>
    <property type="match status" value="1"/>
</dbReference>
<protein>
    <recommendedName>
        <fullName evidence="8">ABM domain-containing protein</fullName>
    </recommendedName>
</protein>
<dbReference type="EMBL" id="BRXU01000069">
    <property type="protein sequence ID" value="GLC62769.1"/>
    <property type="molecule type" value="Genomic_DNA"/>
</dbReference>
<accession>A0A9W6C2H1</accession>
<dbReference type="Gene3D" id="3.30.70.100">
    <property type="match status" value="1"/>
</dbReference>
<evidence type="ECO:0000256" key="1">
    <source>
        <dbReference type="ARBA" id="ARBA00009986"/>
    </source>
</evidence>